<proteinExistence type="predicted"/>
<dbReference type="AlphaFoldDB" id="A0A383A9H9"/>
<name>A0A383A9H9_9ZZZZ</name>
<accession>A0A383A9H9</accession>
<gene>
    <name evidence="1" type="ORF">METZ01_LOCUS456719</name>
</gene>
<reference evidence="1" key="1">
    <citation type="submission" date="2018-05" db="EMBL/GenBank/DDBJ databases">
        <authorList>
            <person name="Lanie J.A."/>
            <person name="Ng W.-L."/>
            <person name="Kazmierczak K.M."/>
            <person name="Andrzejewski T.M."/>
            <person name="Davidsen T.M."/>
            <person name="Wayne K.J."/>
            <person name="Tettelin H."/>
            <person name="Glass J.I."/>
            <person name="Rusch D."/>
            <person name="Podicherti R."/>
            <person name="Tsui H.-C.T."/>
            <person name="Winkler M.E."/>
        </authorList>
    </citation>
    <scope>NUCLEOTIDE SEQUENCE</scope>
</reference>
<protein>
    <recommendedName>
        <fullName evidence="2">LarA-like N-terminal domain-containing protein</fullName>
    </recommendedName>
</protein>
<feature type="non-terminal residue" evidence="1">
    <location>
        <position position="125"/>
    </location>
</feature>
<dbReference type="EMBL" id="UINC01189950">
    <property type="protein sequence ID" value="SVE03865.1"/>
    <property type="molecule type" value="Genomic_DNA"/>
</dbReference>
<evidence type="ECO:0000313" key="1">
    <source>
        <dbReference type="EMBL" id="SVE03865.1"/>
    </source>
</evidence>
<dbReference type="Gene3D" id="3.40.50.11440">
    <property type="match status" value="1"/>
</dbReference>
<sequence>MPFPSMARFRQRFVVNSIGNVASAVREQLATAGLKEAIAPGARIAVTGGSRGIDEIDLITRTVIDCIRECGGQPFVLPAMGSHGGATAEGQKEVLSSYGISQESMGVPVEATMEVVKVDTLDDGT</sequence>
<evidence type="ECO:0008006" key="2">
    <source>
        <dbReference type="Google" id="ProtNLM"/>
    </source>
</evidence>
<organism evidence="1">
    <name type="scientific">marine metagenome</name>
    <dbReference type="NCBI Taxonomy" id="408172"/>
    <lineage>
        <taxon>unclassified sequences</taxon>
        <taxon>metagenomes</taxon>
        <taxon>ecological metagenomes</taxon>
    </lineage>
</organism>